<dbReference type="Proteomes" id="UP000683360">
    <property type="component" value="Unassembled WGS sequence"/>
</dbReference>
<reference evidence="2" key="1">
    <citation type="submission" date="2021-03" db="EMBL/GenBank/DDBJ databases">
        <authorList>
            <person name="Bekaert M."/>
        </authorList>
    </citation>
    <scope>NUCLEOTIDE SEQUENCE</scope>
</reference>
<proteinExistence type="predicted"/>
<feature type="region of interest" description="Disordered" evidence="1">
    <location>
        <begin position="363"/>
        <end position="393"/>
    </location>
</feature>
<feature type="region of interest" description="Disordered" evidence="1">
    <location>
        <begin position="324"/>
        <end position="346"/>
    </location>
</feature>
<feature type="compositionally biased region" description="Acidic residues" evidence="1">
    <location>
        <begin position="376"/>
        <end position="389"/>
    </location>
</feature>
<sequence>MTPDTLSVNEYGQVQHTKNATTNGTKCNYFRRSSTSNTITIDKDATDNARTNYEQEQEAIYTAEPVPVTIQTQGKTDGVPADNSLIELFHRKLNDYIEESEELSGNEQDALNRNMKYANETIGTSASMERRQQISEHIINDIFMQCQGSSNYCGLCVVNNILGPDQHNNFPVTIEQMDELADNMWLNIANDPFSTPSFILPVLRDREGFYTIEVLLAALEHNDLTTVRLDPSIVNHSTIEEIWNSLKLYDKEAISLLIRYKTTAHYVAITWRGNCYRLIDSREPSASLISPTQMSCLIKLHCNHPGSIYLVQRNATSEEEYWERTFENQESPHTATETNGNRQNQYETNMEEDILDNMESQRHDMNTGTHQKDNTTEDVEEQTSDENDNGTEYMTNVENIMGERNYELRKNPTQSMEDILRNSDKKDDLQSDNEGSMKDMSTSSELEHDVVSDMSTSSELEHDVVSDIMSTSSELERCWSSDVEQPNERLVSYIKIFKNKLNNFIVIVLTATERQSDNQEIGGSEEEEEEDDIDDDFHWNLQILNDEADHERHHQFICNPETIYNKERKRVAFGFGVISNKIISALLKYLTEELVYNHQVPFRFGGRRIRKMKNIELNNIF</sequence>
<accession>A0A8S3TYL8</accession>
<dbReference type="EMBL" id="CAJPWZ010002489">
    <property type="protein sequence ID" value="CAG2238744.1"/>
    <property type="molecule type" value="Genomic_DNA"/>
</dbReference>
<organism evidence="2 3">
    <name type="scientific">Mytilus edulis</name>
    <name type="common">Blue mussel</name>
    <dbReference type="NCBI Taxonomy" id="6550"/>
    <lineage>
        <taxon>Eukaryota</taxon>
        <taxon>Metazoa</taxon>
        <taxon>Spiralia</taxon>
        <taxon>Lophotrochozoa</taxon>
        <taxon>Mollusca</taxon>
        <taxon>Bivalvia</taxon>
        <taxon>Autobranchia</taxon>
        <taxon>Pteriomorphia</taxon>
        <taxon>Mytilida</taxon>
        <taxon>Mytiloidea</taxon>
        <taxon>Mytilidae</taxon>
        <taxon>Mytilinae</taxon>
        <taxon>Mytilus</taxon>
    </lineage>
</organism>
<evidence type="ECO:0000313" key="2">
    <source>
        <dbReference type="EMBL" id="CAG2238744.1"/>
    </source>
</evidence>
<feature type="compositionally biased region" description="Basic and acidic residues" evidence="1">
    <location>
        <begin position="363"/>
        <end position="375"/>
    </location>
</feature>
<feature type="compositionally biased region" description="Basic and acidic residues" evidence="1">
    <location>
        <begin position="420"/>
        <end position="429"/>
    </location>
</feature>
<dbReference type="Gene3D" id="3.90.70.40">
    <property type="match status" value="1"/>
</dbReference>
<evidence type="ECO:0000256" key="1">
    <source>
        <dbReference type="SAM" id="MobiDB-lite"/>
    </source>
</evidence>
<feature type="region of interest" description="Disordered" evidence="1">
    <location>
        <begin position="420"/>
        <end position="446"/>
    </location>
</feature>
<gene>
    <name evidence="2" type="ORF">MEDL_51156</name>
</gene>
<dbReference type="AlphaFoldDB" id="A0A8S3TYL8"/>
<comment type="caution">
    <text evidence="2">The sequence shown here is derived from an EMBL/GenBank/DDBJ whole genome shotgun (WGS) entry which is preliminary data.</text>
</comment>
<feature type="compositionally biased region" description="Polar residues" evidence="1">
    <location>
        <begin position="328"/>
        <end position="346"/>
    </location>
</feature>
<name>A0A8S3TYL8_MYTED</name>
<evidence type="ECO:0000313" key="3">
    <source>
        <dbReference type="Proteomes" id="UP000683360"/>
    </source>
</evidence>
<protein>
    <submittedName>
        <fullName evidence="2">Uncharacterized protein</fullName>
    </submittedName>
</protein>
<keyword evidence="3" id="KW-1185">Reference proteome</keyword>